<keyword evidence="5" id="KW-1185">Reference proteome</keyword>
<proteinExistence type="predicted"/>
<dbReference type="Pfam" id="PF00583">
    <property type="entry name" value="Acetyltransf_1"/>
    <property type="match status" value="1"/>
</dbReference>
<dbReference type="CDD" id="cd04301">
    <property type="entry name" value="NAT_SF"/>
    <property type="match status" value="1"/>
</dbReference>
<dbReference type="PANTHER" id="PTHR43877:SF1">
    <property type="entry name" value="ACETYLTRANSFERASE"/>
    <property type="match status" value="1"/>
</dbReference>
<evidence type="ECO:0000256" key="1">
    <source>
        <dbReference type="ARBA" id="ARBA00022679"/>
    </source>
</evidence>
<reference evidence="4" key="1">
    <citation type="submission" date="2020-12" db="EMBL/GenBank/DDBJ databases">
        <title>Sanguibacter suaedae sp. nov., isolated from Suaeda aralocaspica.</title>
        <authorList>
            <person name="Ma Q."/>
        </authorList>
    </citation>
    <scope>NUCLEOTIDE SEQUENCE</scope>
    <source>
        <strain evidence="4">YZGR15</strain>
    </source>
</reference>
<comment type="caution">
    <text evidence="4">The sequence shown here is derived from an EMBL/GenBank/DDBJ whole genome shotgun (WGS) entry which is preliminary data.</text>
</comment>
<dbReference type="EMBL" id="JAEINH010000005">
    <property type="protein sequence ID" value="MBI9114973.1"/>
    <property type="molecule type" value="Genomic_DNA"/>
</dbReference>
<evidence type="ECO:0000256" key="2">
    <source>
        <dbReference type="ARBA" id="ARBA00023315"/>
    </source>
</evidence>
<evidence type="ECO:0000259" key="3">
    <source>
        <dbReference type="PROSITE" id="PS51186"/>
    </source>
</evidence>
<dbReference type="PROSITE" id="PS51186">
    <property type="entry name" value="GNAT"/>
    <property type="match status" value="1"/>
</dbReference>
<gene>
    <name evidence="4" type="ORF">JAV76_08110</name>
</gene>
<dbReference type="GO" id="GO:0016747">
    <property type="term" value="F:acyltransferase activity, transferring groups other than amino-acyl groups"/>
    <property type="evidence" value="ECO:0007669"/>
    <property type="project" value="InterPro"/>
</dbReference>
<evidence type="ECO:0000313" key="4">
    <source>
        <dbReference type="EMBL" id="MBI9114973.1"/>
    </source>
</evidence>
<dbReference type="PANTHER" id="PTHR43877">
    <property type="entry name" value="AMINOALKYLPHOSPHONATE N-ACETYLTRANSFERASE-RELATED-RELATED"/>
    <property type="match status" value="1"/>
</dbReference>
<dbReference type="InterPro" id="IPR000182">
    <property type="entry name" value="GNAT_dom"/>
</dbReference>
<keyword evidence="1" id="KW-0808">Transferase</keyword>
<keyword evidence="2" id="KW-0012">Acyltransferase</keyword>
<dbReference type="InterPro" id="IPR016181">
    <property type="entry name" value="Acyl_CoA_acyltransferase"/>
</dbReference>
<accession>A0A934M9S1</accession>
<name>A0A934M9S1_9MICO</name>
<dbReference type="Gene3D" id="3.40.630.30">
    <property type="match status" value="1"/>
</dbReference>
<protein>
    <submittedName>
        <fullName evidence="4">GNAT family N-acetyltransferase</fullName>
    </submittedName>
</protein>
<dbReference type="Proteomes" id="UP000602087">
    <property type="component" value="Unassembled WGS sequence"/>
</dbReference>
<dbReference type="AlphaFoldDB" id="A0A934M9S1"/>
<organism evidence="4 5">
    <name type="scientific">Sanguibacter suaedae</name>
    <dbReference type="NCBI Taxonomy" id="2795737"/>
    <lineage>
        <taxon>Bacteria</taxon>
        <taxon>Bacillati</taxon>
        <taxon>Actinomycetota</taxon>
        <taxon>Actinomycetes</taxon>
        <taxon>Micrococcales</taxon>
        <taxon>Sanguibacteraceae</taxon>
        <taxon>Sanguibacter</taxon>
    </lineage>
</organism>
<evidence type="ECO:0000313" key="5">
    <source>
        <dbReference type="Proteomes" id="UP000602087"/>
    </source>
</evidence>
<sequence>MPGAAPGTLTVRSARRSDTAALAELAAVTFPLACPPGTEQAGIDHVLATTLSAGGFARFLEDPASTVLVLQDEAGTLVAYTVLVAGTPDDPELAAAVTPGRTVTVSKFYVLPGLHGSGAARRLMTAALDAARAGDAQVVCLGVNQQNARAQGFYARSGFEVVGVRHFRTGDQVHEDHVMEMRLG</sequence>
<dbReference type="InterPro" id="IPR050832">
    <property type="entry name" value="Bact_Acetyltransf"/>
</dbReference>
<feature type="domain" description="N-acetyltransferase" evidence="3">
    <location>
        <begin position="9"/>
        <end position="184"/>
    </location>
</feature>
<dbReference type="SUPFAM" id="SSF55729">
    <property type="entry name" value="Acyl-CoA N-acyltransferases (Nat)"/>
    <property type="match status" value="1"/>
</dbReference>